<feature type="compositionally biased region" description="Basic and acidic residues" evidence="1">
    <location>
        <begin position="21"/>
        <end position="31"/>
    </location>
</feature>
<accession>A0ABV0PI09</accession>
<comment type="caution">
    <text evidence="2">The sequence shown here is derived from an EMBL/GenBank/DDBJ whole genome shotgun (WGS) entry which is preliminary data.</text>
</comment>
<evidence type="ECO:0000313" key="3">
    <source>
        <dbReference type="Proteomes" id="UP001476798"/>
    </source>
</evidence>
<protein>
    <submittedName>
        <fullName evidence="2">Uncharacterized protein</fullName>
    </submittedName>
</protein>
<name>A0ABV0PI09_9TELE</name>
<evidence type="ECO:0000256" key="1">
    <source>
        <dbReference type="SAM" id="MobiDB-lite"/>
    </source>
</evidence>
<keyword evidence="3" id="KW-1185">Reference proteome</keyword>
<dbReference type="EMBL" id="JAHRIO010074287">
    <property type="protein sequence ID" value="MEQ2183121.1"/>
    <property type="molecule type" value="Genomic_DNA"/>
</dbReference>
<proteinExistence type="predicted"/>
<reference evidence="2 3" key="1">
    <citation type="submission" date="2021-06" db="EMBL/GenBank/DDBJ databases">
        <authorList>
            <person name="Palmer J.M."/>
        </authorList>
    </citation>
    <scope>NUCLEOTIDE SEQUENCE [LARGE SCALE GENOMIC DNA]</scope>
    <source>
        <strain evidence="2 3">GA_2019</strain>
        <tissue evidence="2">Muscle</tissue>
    </source>
</reference>
<dbReference type="Proteomes" id="UP001476798">
    <property type="component" value="Unassembled WGS sequence"/>
</dbReference>
<sequence>MGGQGLGQTNKPKRVQTGDPRSTHAGKEFRRGSGGRTEPTKQFRPEIREVHGNLDEEEAGEGHHNALWEAGDDGRDGVQEVGDDGPTNLEVGFERAATAPEGNGIV</sequence>
<organism evidence="2 3">
    <name type="scientific">Goodea atripinnis</name>
    <dbReference type="NCBI Taxonomy" id="208336"/>
    <lineage>
        <taxon>Eukaryota</taxon>
        <taxon>Metazoa</taxon>
        <taxon>Chordata</taxon>
        <taxon>Craniata</taxon>
        <taxon>Vertebrata</taxon>
        <taxon>Euteleostomi</taxon>
        <taxon>Actinopterygii</taxon>
        <taxon>Neopterygii</taxon>
        <taxon>Teleostei</taxon>
        <taxon>Neoteleostei</taxon>
        <taxon>Acanthomorphata</taxon>
        <taxon>Ovalentaria</taxon>
        <taxon>Atherinomorphae</taxon>
        <taxon>Cyprinodontiformes</taxon>
        <taxon>Goodeidae</taxon>
        <taxon>Goodea</taxon>
    </lineage>
</organism>
<feature type="region of interest" description="Disordered" evidence="1">
    <location>
        <begin position="1"/>
        <end position="106"/>
    </location>
</feature>
<feature type="compositionally biased region" description="Basic and acidic residues" evidence="1">
    <location>
        <begin position="38"/>
        <end position="78"/>
    </location>
</feature>
<gene>
    <name evidence="2" type="ORF">GOODEAATRI_029371</name>
</gene>
<evidence type="ECO:0000313" key="2">
    <source>
        <dbReference type="EMBL" id="MEQ2183121.1"/>
    </source>
</evidence>